<dbReference type="NCBIfam" id="TIGR01451">
    <property type="entry name" value="B_ant_repeat"/>
    <property type="match status" value="1"/>
</dbReference>
<protein>
    <submittedName>
        <fullName evidence="3">Putative repeat protein (TIGR01451 family)</fullName>
    </submittedName>
</protein>
<dbReference type="InterPro" id="IPR047589">
    <property type="entry name" value="DUF11_rpt"/>
</dbReference>
<dbReference type="InterPro" id="IPR001434">
    <property type="entry name" value="OmcB-like_DUF11"/>
</dbReference>
<sequence>MPRRRAWQAWLRPVATLAAGVLLQAAALAGPLAGTAISNQADGRFVGSDGIERAMRSNAVALSVSQAAGLVLDAGSTRSAPAGSTIYLPHRVRNAGNGVDRFRLAVAELPGGFGFISLRLLPDADGDGRPDSNAALVDTGDLAAGAAFGLVVEAVLPAGAAPLASASIRVDATSQRDPAVGSAGATPPVAPSIDIVSVPSGAQLRLVKSATAAVAQPGELLGFRLVASNAGQSAAVAGPAIEIDGRAAAPVLLRDALPPNTSLASIEPPAAGTALYHLVGEAAQRWRSTPPADLSQVDAVALAVDRIDPGVDVAFAFTVRIHANAAQAGSGSLANTGLVQYRIGVDPQPIVQPSNEVRLALPAQPSQLLNYTGPDFSVPAPYARLGGTLFLRADAAACNAGAATIDTRVVVVSSAGGDRENLVATETGPNTGVFTLPALRTESAAVAVNDGTLQAAHGEAVRVELLGCGREIVGTVALQQGYATVFDSRSNAPLAGALVHLVRADALGQCGTGDAEVRAQSASGALQSAPSQVQTGTDGRYQFDVVAPGSYCLRVTPPSGYAAPSAVPVTQLPGGRLIVASGPTAGGSYGGAFTNGPQPGPVQVDVPLDASQVGVLAVQKSANRASVEIGDFLDYAVKVRNNASLALATGVQLQDTLPAGFVYEPGTARLDARTLAEPGGGRGPVLVFDIGTLAAGTEATLRYRVRVGPGALEGDGTNRVRASAGGLQSNQASATVLVQGGVFDRRGFIVGRVYLDCNRNRVQDEGELGIPGARVFLEDGTSAIADGEGKYSFYGVSPRTHVLKLDMASMPVGSELINLTNRNAGDAGSMFVDLKNGELFKANFAEGSCQPEVLEEVQARRRRASAPTAEGERVIGARMEADTTVRPIGDVRAQPASGKVAAVVAPGFTPLAQPAAAPLQLPPTPTAVAAVERRPLEELLPELPAALGFVDLKDGDTLPTAQTAVRLRGVAGGELRLLVNGEPVPANRVGRKSMLAERQVQAWEYIGVALRPGRNQLLAQQFDGFGNPRGEVAIEVIAPGRLGAITLALPAGAIAGGQDTARVIVRLADEKGVPVTTRSALTLESSLGRWQVEDLDPKEPGVQVFVEGGRGEFMLQSPADPGQARVRVSGSGLEAQGTLDFLPDLRPMVAAGVVEGVLNLRRLDAQSIVPARGRDGFEQELRQFSVSSSDGKADAAARAALFLKGKVKGEYLLTLAYDSDKDTRERLFRDIQPDQFYPVYGDSSERGFDAQSTSKLYVRIDQGRSWLLYGDFTTQSPLDARKLAVYSRSLTGLRQHYENEHVAVNSFASYDSTRQVIDEIPANGTSGPYRLGTAGALENSETVEILVRDRNQPGIVLRSTRQTRFVDYNVEPLTGQLIFRSPIPSLDPAFNPQSIRVTYEVEQGGEKFWVAGVDAQLKLHRNLEVGAIAVEDRNPADPASLRGANASLRLGERTTLVGEFAHSEKASVGSGDASRVELRHEDKDLQASAYTARTDAGFDNPGSYLNRGRAESGAKLAWRVDGATLVRAEALRTEDVSTGGVRDGAYASIERSINELLRVELGLRHGRELGVPAQPSSVGTVPNEFTSARVKLSGQLPALPQAGLFAEYEQDIEDSERKVAAIGGDYQIAGRGRVYFRKELISSLSGPYALNTSQKQNATLFGIEADYMKDGRVFSEYRVRDAFSGAETEAALGLRNMWTVTPGLRLSTSFERVHVIDGADAGEATALALGLEYTASKLWKGSTRLELRDATSSESLFGSVGAAVKLDRDWSLLGRDALAITRNKGALEGERLQHRLQLGVAYRDTGTDVWNGLAMVESRTDRDDTLPLQSIDRRTEIVSLHANWQPIKPLVLSGRSAAKWVEDRSNDFDSRSNAQLLGARLTYEFSERWDAGVVGNLLRGGGALQRGLGVEAGYMVASNLWVSAGYNAFGFSDRDLAGADRTERGAYLRLRFKFDETLLGGSDSRINNSLRPTGS</sequence>
<dbReference type="EMBL" id="SHKP01000004">
    <property type="protein sequence ID" value="RZU02316.1"/>
    <property type="molecule type" value="Genomic_DNA"/>
</dbReference>
<keyword evidence="1" id="KW-0732">Signal</keyword>
<feature type="domain" description="DUF11" evidence="2">
    <location>
        <begin position="616"/>
        <end position="735"/>
    </location>
</feature>
<reference evidence="3 4" key="1">
    <citation type="submission" date="2019-02" db="EMBL/GenBank/DDBJ databases">
        <title>Genomic Encyclopedia of Type Strains, Phase IV (KMG-IV): sequencing the most valuable type-strain genomes for metagenomic binning, comparative biology and taxonomic classification.</title>
        <authorList>
            <person name="Goeker M."/>
        </authorList>
    </citation>
    <scope>NUCLEOTIDE SEQUENCE [LARGE SCALE GENOMIC DNA]</scope>
    <source>
        <strain evidence="3 4">DSM 19570</strain>
    </source>
</reference>
<dbReference type="SUPFAM" id="SSF49464">
    <property type="entry name" value="Carboxypeptidase regulatory domain-like"/>
    <property type="match status" value="1"/>
</dbReference>
<dbReference type="Pfam" id="PF01345">
    <property type="entry name" value="DUF11"/>
    <property type="match status" value="1"/>
</dbReference>
<feature type="signal peptide" evidence="1">
    <location>
        <begin position="1"/>
        <end position="29"/>
    </location>
</feature>
<dbReference type="Gene3D" id="2.60.40.10">
    <property type="entry name" value="Immunoglobulins"/>
    <property type="match status" value="2"/>
</dbReference>
<dbReference type="Proteomes" id="UP000293671">
    <property type="component" value="Unassembled WGS sequence"/>
</dbReference>
<dbReference type="SUPFAM" id="SSF117074">
    <property type="entry name" value="Hypothetical protein PA1324"/>
    <property type="match status" value="1"/>
</dbReference>
<dbReference type="InterPro" id="IPR051172">
    <property type="entry name" value="Chlamydia_OmcB"/>
</dbReference>
<name>A0A4V2FUK0_9BURK</name>
<comment type="caution">
    <text evidence="3">The sequence shown here is derived from an EMBL/GenBank/DDBJ whole genome shotgun (WGS) entry which is preliminary data.</text>
</comment>
<evidence type="ECO:0000259" key="2">
    <source>
        <dbReference type="Pfam" id="PF01345"/>
    </source>
</evidence>
<accession>A0A4V2FUK0</accession>
<dbReference type="InterPro" id="IPR013783">
    <property type="entry name" value="Ig-like_fold"/>
</dbReference>
<dbReference type="PANTHER" id="PTHR34819:SF5">
    <property type="entry name" value="CONSERVED REPEAT DOMAIN PROTEIN"/>
    <property type="match status" value="1"/>
</dbReference>
<keyword evidence="4" id="KW-1185">Reference proteome</keyword>
<proteinExistence type="predicted"/>
<evidence type="ECO:0000256" key="1">
    <source>
        <dbReference type="SAM" id="SignalP"/>
    </source>
</evidence>
<feature type="chain" id="PRO_5020783955" evidence="1">
    <location>
        <begin position="30"/>
        <end position="1975"/>
    </location>
</feature>
<evidence type="ECO:0000313" key="4">
    <source>
        <dbReference type="Proteomes" id="UP000293671"/>
    </source>
</evidence>
<evidence type="ECO:0000313" key="3">
    <source>
        <dbReference type="EMBL" id="RZU02316.1"/>
    </source>
</evidence>
<dbReference type="PANTHER" id="PTHR34819">
    <property type="entry name" value="LARGE CYSTEINE-RICH PERIPLASMIC PROTEIN OMCB"/>
    <property type="match status" value="1"/>
</dbReference>
<dbReference type="InterPro" id="IPR008969">
    <property type="entry name" value="CarboxyPept-like_regulatory"/>
</dbReference>
<organism evidence="3 4">
    <name type="scientific">Rivibacter subsaxonicus</name>
    <dbReference type="NCBI Taxonomy" id="457575"/>
    <lineage>
        <taxon>Bacteria</taxon>
        <taxon>Pseudomonadati</taxon>
        <taxon>Pseudomonadota</taxon>
        <taxon>Betaproteobacteria</taxon>
        <taxon>Burkholderiales</taxon>
        <taxon>Rivibacter</taxon>
    </lineage>
</organism>
<gene>
    <name evidence="3" type="ORF">EV670_0339</name>
</gene>